<dbReference type="SUPFAM" id="SSF50630">
    <property type="entry name" value="Acid proteases"/>
    <property type="match status" value="1"/>
</dbReference>
<keyword evidence="2" id="KW-1185">Reference proteome</keyword>
<accession>A0A225UDT8</accession>
<dbReference type="InterPro" id="IPR021109">
    <property type="entry name" value="Peptidase_aspartic_dom_sf"/>
</dbReference>
<gene>
    <name evidence="1" type="ORF">PHMEG_00041686</name>
</gene>
<dbReference type="GO" id="GO:0004190">
    <property type="term" value="F:aspartic-type endopeptidase activity"/>
    <property type="evidence" value="ECO:0007669"/>
    <property type="project" value="InterPro"/>
</dbReference>
<organism evidence="1 2">
    <name type="scientific">Phytophthora megakarya</name>
    <dbReference type="NCBI Taxonomy" id="4795"/>
    <lineage>
        <taxon>Eukaryota</taxon>
        <taxon>Sar</taxon>
        <taxon>Stramenopiles</taxon>
        <taxon>Oomycota</taxon>
        <taxon>Peronosporomycetes</taxon>
        <taxon>Peronosporales</taxon>
        <taxon>Peronosporaceae</taxon>
        <taxon>Phytophthora</taxon>
    </lineage>
</organism>
<comment type="caution">
    <text evidence="1">The sequence shown here is derived from an EMBL/GenBank/DDBJ whole genome shotgun (WGS) entry which is preliminary data.</text>
</comment>
<dbReference type="OrthoDB" id="125100at2759"/>
<dbReference type="PROSITE" id="PS00141">
    <property type="entry name" value="ASP_PROTEASE"/>
    <property type="match status" value="1"/>
</dbReference>
<protein>
    <recommendedName>
        <fullName evidence="3">Peptidase A2 domain-containing protein</fullName>
    </recommendedName>
</protein>
<dbReference type="GO" id="GO:0006508">
    <property type="term" value="P:proteolysis"/>
    <property type="evidence" value="ECO:0007669"/>
    <property type="project" value="InterPro"/>
</dbReference>
<evidence type="ECO:0000313" key="1">
    <source>
        <dbReference type="EMBL" id="OWY90269.1"/>
    </source>
</evidence>
<reference evidence="2" key="1">
    <citation type="submission" date="2017-03" db="EMBL/GenBank/DDBJ databases">
        <title>Phytopthora megakarya and P. palmivora, two closely related causual agents of cacao black pod achieved similar genome size and gene model numbers by different mechanisms.</title>
        <authorList>
            <person name="Ali S."/>
            <person name="Shao J."/>
            <person name="Larry D.J."/>
            <person name="Kronmiller B."/>
            <person name="Shen D."/>
            <person name="Strem M.D."/>
            <person name="Melnick R.L."/>
            <person name="Guiltinan M.J."/>
            <person name="Tyler B.M."/>
            <person name="Meinhardt L.W."/>
            <person name="Bailey B.A."/>
        </authorList>
    </citation>
    <scope>NUCLEOTIDE SEQUENCE [LARGE SCALE GENOMIC DNA]</scope>
    <source>
        <strain evidence="2">zdho120</strain>
    </source>
</reference>
<evidence type="ECO:0008006" key="3">
    <source>
        <dbReference type="Google" id="ProtNLM"/>
    </source>
</evidence>
<sequence>MYLLPGESRCYWKHHSPGKWFRQAKITGKIHNEKAILLLDTGAEMSIVNTTFARKVGCYIDSSQIQDCVEIGDNVYRTEERTRIKRWITGIFLRYLAGICLDLAHESISLPDEVRIQLSGSRKLYSDKAKIVNVGQHLRIHAGESVGLPLRLRSSIHDKLRVTRGDQWVPTISDGPGRTKCISITNIGDELLILHQDQRIGIWLAGDHVPRTPGFSSIGSRRYMEWQNLAWKPQQTLDPKTCRSRSRLHPR</sequence>
<dbReference type="EMBL" id="NBNE01023432">
    <property type="protein sequence ID" value="OWY90269.1"/>
    <property type="molecule type" value="Genomic_DNA"/>
</dbReference>
<name>A0A225UDT8_9STRA</name>
<dbReference type="InterPro" id="IPR001969">
    <property type="entry name" value="Aspartic_peptidase_AS"/>
</dbReference>
<proteinExistence type="predicted"/>
<dbReference type="AlphaFoldDB" id="A0A225UDT8"/>
<evidence type="ECO:0000313" key="2">
    <source>
        <dbReference type="Proteomes" id="UP000198211"/>
    </source>
</evidence>
<dbReference type="Proteomes" id="UP000198211">
    <property type="component" value="Unassembled WGS sequence"/>
</dbReference>